<dbReference type="Proteomes" id="UP000310477">
    <property type="component" value="Unassembled WGS sequence"/>
</dbReference>
<keyword evidence="3" id="KW-1185">Reference proteome</keyword>
<dbReference type="InterPro" id="IPR045950">
    <property type="entry name" value="DUF6370"/>
</dbReference>
<keyword evidence="1" id="KW-0732">Signal</keyword>
<feature type="signal peptide" evidence="1">
    <location>
        <begin position="1"/>
        <end position="19"/>
    </location>
</feature>
<gene>
    <name evidence="2" type="ORF">FA045_15320</name>
</gene>
<name>A0A4U1C2D7_9SPHI</name>
<dbReference type="AlphaFoldDB" id="A0A4U1C2D7"/>
<dbReference type="EMBL" id="SWBO01000010">
    <property type="protein sequence ID" value="TKB98108.1"/>
    <property type="molecule type" value="Genomic_DNA"/>
</dbReference>
<evidence type="ECO:0000313" key="3">
    <source>
        <dbReference type="Proteomes" id="UP000310477"/>
    </source>
</evidence>
<organism evidence="2 3">
    <name type="scientific">Pedobacter cryotolerans</name>
    <dbReference type="NCBI Taxonomy" id="2571270"/>
    <lineage>
        <taxon>Bacteria</taxon>
        <taxon>Pseudomonadati</taxon>
        <taxon>Bacteroidota</taxon>
        <taxon>Sphingobacteriia</taxon>
        <taxon>Sphingobacteriales</taxon>
        <taxon>Sphingobacteriaceae</taxon>
        <taxon>Pedobacter</taxon>
    </lineage>
</organism>
<accession>A0A4U1C2D7</accession>
<proteinExistence type="predicted"/>
<dbReference type="Pfam" id="PF19897">
    <property type="entry name" value="DUF6370"/>
    <property type="match status" value="1"/>
</dbReference>
<evidence type="ECO:0000256" key="1">
    <source>
        <dbReference type="SAM" id="SignalP"/>
    </source>
</evidence>
<dbReference type="OrthoDB" id="676338at2"/>
<evidence type="ECO:0000313" key="2">
    <source>
        <dbReference type="EMBL" id="TKB98108.1"/>
    </source>
</evidence>
<comment type="caution">
    <text evidence="2">The sequence shown here is derived from an EMBL/GenBank/DDBJ whole genome shotgun (WGS) entry which is preliminary data.</text>
</comment>
<evidence type="ECO:0008006" key="4">
    <source>
        <dbReference type="Google" id="ProtNLM"/>
    </source>
</evidence>
<protein>
    <recommendedName>
        <fullName evidence="4">Glutaminyl-tRNA synthetase</fullName>
    </recommendedName>
</protein>
<sequence>MKALIVALLLTSFGFAANAQTKPQPATKINNKIVEIACGECKFDMKGKSCDLAIRIDGKSYFVDGKNIDDFGDAHDEKHGFCNVISKAKVSGEIVDGRFKAKKVELLPAKN</sequence>
<reference evidence="2 3" key="1">
    <citation type="submission" date="2019-04" db="EMBL/GenBank/DDBJ databases">
        <title>Pedobacter sp. AR-2-6 sp. nov., isolated from Arctic soil.</title>
        <authorList>
            <person name="Dahal R.H."/>
            <person name="Kim D.-U."/>
        </authorList>
    </citation>
    <scope>NUCLEOTIDE SEQUENCE [LARGE SCALE GENOMIC DNA]</scope>
    <source>
        <strain evidence="2 3">AR-2-6</strain>
    </source>
</reference>
<feature type="chain" id="PRO_5020431705" description="Glutaminyl-tRNA synthetase" evidence="1">
    <location>
        <begin position="20"/>
        <end position="111"/>
    </location>
</feature>